<dbReference type="Proteomes" id="UP000886523">
    <property type="component" value="Unassembled WGS sequence"/>
</dbReference>
<feature type="region of interest" description="Disordered" evidence="1">
    <location>
        <begin position="39"/>
        <end position="59"/>
    </location>
</feature>
<evidence type="ECO:0000256" key="1">
    <source>
        <dbReference type="SAM" id="MobiDB-lite"/>
    </source>
</evidence>
<organism evidence="3 4">
    <name type="scientific">Hydnum rufescens UP504</name>
    <dbReference type="NCBI Taxonomy" id="1448309"/>
    <lineage>
        <taxon>Eukaryota</taxon>
        <taxon>Fungi</taxon>
        <taxon>Dikarya</taxon>
        <taxon>Basidiomycota</taxon>
        <taxon>Agaricomycotina</taxon>
        <taxon>Agaricomycetes</taxon>
        <taxon>Cantharellales</taxon>
        <taxon>Hydnaceae</taxon>
        <taxon>Hydnum</taxon>
    </lineage>
</organism>
<sequence length="59" mass="6236">MFTWFACISFPPLRLESLLTTYAGTGTLSLTASSGLIPTRPDSGIEKTSARDTPCGIGK</sequence>
<feature type="chain" id="PRO_5040151193" evidence="2">
    <location>
        <begin position="18"/>
        <end position="59"/>
    </location>
</feature>
<gene>
    <name evidence="3" type="ORF">BS47DRAFT_1353302</name>
</gene>
<evidence type="ECO:0000313" key="3">
    <source>
        <dbReference type="EMBL" id="KAF9506086.1"/>
    </source>
</evidence>
<protein>
    <submittedName>
        <fullName evidence="3">Uncharacterized protein</fullName>
    </submittedName>
</protein>
<dbReference type="AlphaFoldDB" id="A0A9P6AJN1"/>
<evidence type="ECO:0000313" key="4">
    <source>
        <dbReference type="Proteomes" id="UP000886523"/>
    </source>
</evidence>
<proteinExistence type="predicted"/>
<evidence type="ECO:0000256" key="2">
    <source>
        <dbReference type="SAM" id="SignalP"/>
    </source>
</evidence>
<accession>A0A9P6AJN1</accession>
<feature type="signal peptide" evidence="2">
    <location>
        <begin position="1"/>
        <end position="17"/>
    </location>
</feature>
<keyword evidence="4" id="KW-1185">Reference proteome</keyword>
<comment type="caution">
    <text evidence="3">The sequence shown here is derived from an EMBL/GenBank/DDBJ whole genome shotgun (WGS) entry which is preliminary data.</text>
</comment>
<reference evidence="3" key="1">
    <citation type="journal article" date="2020" name="Nat. Commun.">
        <title>Large-scale genome sequencing of mycorrhizal fungi provides insights into the early evolution of symbiotic traits.</title>
        <authorList>
            <person name="Miyauchi S."/>
            <person name="Kiss E."/>
            <person name="Kuo A."/>
            <person name="Drula E."/>
            <person name="Kohler A."/>
            <person name="Sanchez-Garcia M."/>
            <person name="Morin E."/>
            <person name="Andreopoulos B."/>
            <person name="Barry K.W."/>
            <person name="Bonito G."/>
            <person name="Buee M."/>
            <person name="Carver A."/>
            <person name="Chen C."/>
            <person name="Cichocki N."/>
            <person name="Clum A."/>
            <person name="Culley D."/>
            <person name="Crous P.W."/>
            <person name="Fauchery L."/>
            <person name="Girlanda M."/>
            <person name="Hayes R.D."/>
            <person name="Keri Z."/>
            <person name="LaButti K."/>
            <person name="Lipzen A."/>
            <person name="Lombard V."/>
            <person name="Magnuson J."/>
            <person name="Maillard F."/>
            <person name="Murat C."/>
            <person name="Nolan M."/>
            <person name="Ohm R.A."/>
            <person name="Pangilinan J."/>
            <person name="Pereira M.F."/>
            <person name="Perotto S."/>
            <person name="Peter M."/>
            <person name="Pfister S."/>
            <person name="Riley R."/>
            <person name="Sitrit Y."/>
            <person name="Stielow J.B."/>
            <person name="Szollosi G."/>
            <person name="Zifcakova L."/>
            <person name="Stursova M."/>
            <person name="Spatafora J.W."/>
            <person name="Tedersoo L."/>
            <person name="Vaario L.M."/>
            <person name="Yamada A."/>
            <person name="Yan M."/>
            <person name="Wang P."/>
            <person name="Xu J."/>
            <person name="Bruns T."/>
            <person name="Baldrian P."/>
            <person name="Vilgalys R."/>
            <person name="Dunand C."/>
            <person name="Henrissat B."/>
            <person name="Grigoriev I.V."/>
            <person name="Hibbett D."/>
            <person name="Nagy L.G."/>
            <person name="Martin F.M."/>
        </authorList>
    </citation>
    <scope>NUCLEOTIDE SEQUENCE</scope>
    <source>
        <strain evidence="3">UP504</strain>
    </source>
</reference>
<dbReference type="EMBL" id="MU129124">
    <property type="protein sequence ID" value="KAF9506086.1"/>
    <property type="molecule type" value="Genomic_DNA"/>
</dbReference>
<name>A0A9P6AJN1_9AGAM</name>
<keyword evidence="2" id="KW-0732">Signal</keyword>